<evidence type="ECO:0000313" key="4">
    <source>
        <dbReference type="Proteomes" id="UP001432168"/>
    </source>
</evidence>
<dbReference type="Pfam" id="PF04314">
    <property type="entry name" value="PCuAC"/>
    <property type="match status" value="1"/>
</dbReference>
<organism evidence="3 4">
    <name type="scientific">Streptomyces pseudovenezuelae</name>
    <dbReference type="NCBI Taxonomy" id="67350"/>
    <lineage>
        <taxon>Bacteria</taxon>
        <taxon>Bacillati</taxon>
        <taxon>Actinomycetota</taxon>
        <taxon>Actinomycetes</taxon>
        <taxon>Kitasatosporales</taxon>
        <taxon>Streptomycetaceae</taxon>
        <taxon>Streptomyces</taxon>
        <taxon>Streptomyces aurantiacus group</taxon>
    </lineage>
</organism>
<name>A0ABZ1WXG4_9ACTN</name>
<accession>A0ABZ1WXG4</accession>
<gene>
    <name evidence="3" type="ORF">OG929_20400</name>
</gene>
<evidence type="ECO:0000256" key="1">
    <source>
        <dbReference type="SAM" id="MobiDB-lite"/>
    </source>
</evidence>
<evidence type="ECO:0000313" key="3">
    <source>
        <dbReference type="EMBL" id="WUT44515.1"/>
    </source>
</evidence>
<feature type="chain" id="PRO_5045152396" evidence="2">
    <location>
        <begin position="27"/>
        <end position="224"/>
    </location>
</feature>
<feature type="compositionally biased region" description="Low complexity" evidence="1">
    <location>
        <begin position="176"/>
        <end position="224"/>
    </location>
</feature>
<dbReference type="Proteomes" id="UP001432168">
    <property type="component" value="Chromosome"/>
</dbReference>
<dbReference type="InterPro" id="IPR007410">
    <property type="entry name" value="LpqE-like"/>
</dbReference>
<protein>
    <submittedName>
        <fullName evidence="3">Copper chaperone PCu(A)C</fullName>
    </submittedName>
</protein>
<dbReference type="PROSITE" id="PS51257">
    <property type="entry name" value="PROKAR_LIPOPROTEIN"/>
    <property type="match status" value="1"/>
</dbReference>
<feature type="region of interest" description="Disordered" evidence="1">
    <location>
        <begin position="170"/>
        <end position="224"/>
    </location>
</feature>
<dbReference type="InterPro" id="IPR036182">
    <property type="entry name" value="PCuAC_sf"/>
</dbReference>
<dbReference type="RefSeq" id="WP_329265276.1">
    <property type="nucleotide sequence ID" value="NZ_CP108992.1"/>
</dbReference>
<sequence>MSSSLRRGALAASAIAFSIAALSACAAGSNAQTLEVKPDNAETRVGAIKLQNVVVITQATPEASGETTGPAVVSATVFNSGDTAQTLESVSVDGGGKAEITPAKGKGKVTVPAHGSVILGGKGNASAAVSEIGESVRNGNAQKVTFTLSTTGDVSVRAFVVPADSYYSKWGPSAVPSAPQTSPKPKPKPTGSATPTGAATPSGSATATDAASASATATESAAGH</sequence>
<feature type="signal peptide" evidence="2">
    <location>
        <begin position="1"/>
        <end position="26"/>
    </location>
</feature>
<evidence type="ECO:0000256" key="2">
    <source>
        <dbReference type="SAM" id="SignalP"/>
    </source>
</evidence>
<keyword evidence="4" id="KW-1185">Reference proteome</keyword>
<dbReference type="Gene3D" id="2.60.40.1890">
    <property type="entry name" value="PCu(A)C copper chaperone"/>
    <property type="match status" value="1"/>
</dbReference>
<reference evidence="3" key="1">
    <citation type="submission" date="2022-10" db="EMBL/GenBank/DDBJ databases">
        <title>The complete genomes of actinobacterial strains from the NBC collection.</title>
        <authorList>
            <person name="Joergensen T.S."/>
            <person name="Alvarez Arevalo M."/>
            <person name="Sterndorff E.B."/>
            <person name="Faurdal D."/>
            <person name="Vuksanovic O."/>
            <person name="Mourched A.-S."/>
            <person name="Charusanti P."/>
            <person name="Shaw S."/>
            <person name="Blin K."/>
            <person name="Weber T."/>
        </authorList>
    </citation>
    <scope>NUCLEOTIDE SEQUENCE</scope>
    <source>
        <strain evidence="3">NBC_00686</strain>
    </source>
</reference>
<keyword evidence="2" id="KW-0732">Signal</keyword>
<dbReference type="EMBL" id="CP109011">
    <property type="protein sequence ID" value="WUT44515.1"/>
    <property type="molecule type" value="Genomic_DNA"/>
</dbReference>
<dbReference type="SUPFAM" id="SSF110087">
    <property type="entry name" value="DR1885-like metal-binding protein"/>
    <property type="match status" value="1"/>
</dbReference>
<proteinExistence type="predicted"/>